<dbReference type="Gene3D" id="1.25.40.20">
    <property type="entry name" value="Ankyrin repeat-containing domain"/>
    <property type="match status" value="1"/>
</dbReference>
<dbReference type="SUPFAM" id="SSF48403">
    <property type="entry name" value="Ankyrin repeat"/>
    <property type="match status" value="1"/>
</dbReference>
<dbReference type="GeneID" id="136798381"/>
<evidence type="ECO:0000256" key="1">
    <source>
        <dbReference type="SAM" id="MobiDB-lite"/>
    </source>
</evidence>
<dbReference type="Proteomes" id="UP000594262">
    <property type="component" value="Unplaced"/>
</dbReference>
<evidence type="ECO:0000313" key="2">
    <source>
        <dbReference type="EnsemblMetazoa" id="CLYHEMP010962.1"/>
    </source>
</evidence>
<keyword evidence="3" id="KW-1185">Reference proteome</keyword>
<dbReference type="AlphaFoldDB" id="A0A7M5UIS6"/>
<name>A0A7M5UIS6_9CNID</name>
<dbReference type="InterPro" id="IPR036770">
    <property type="entry name" value="Ankyrin_rpt-contain_sf"/>
</dbReference>
<reference evidence="2" key="1">
    <citation type="submission" date="2021-01" db="UniProtKB">
        <authorList>
            <consortium name="EnsemblMetazoa"/>
        </authorList>
    </citation>
    <scope>IDENTIFICATION</scope>
</reference>
<accession>A0A7M5UIS6</accession>
<proteinExistence type="predicted"/>
<evidence type="ECO:0000313" key="3">
    <source>
        <dbReference type="Proteomes" id="UP000594262"/>
    </source>
</evidence>
<sequence>MTTLQLADKLWIADLHDLDQVTRNHKTLIFLKTYHETLFIQQKVVFAKSYRKRSPMVTVEMSTQGYQPSSKDLAHVLNMRSCYQSPFTILAGSYWENEIKNQAIIKFYDTYLSKDPIVIEHRDFHNKELNNNDSKDSWSWKQPYSNFPFLMFTTEEPNPRQLFLSHREEVDCLLSWTVNQSHHTIGKAFFLPYGVPDMLGEAGIAVFRNSYTNSLMGLYMCERLRDTLITEDCKKYRTAQEKNVPEMLMFKKSASTLPNGACFSQGDNLKALPDDWEDDFDDSEGDLTPTDSDELSSDEFFETDSEDEVENCSQNDGIDSNIVEYASKGYYSLVRKEILRGKVDINISNESTDFEGKWGDTALIAATRNCHFDIVLDLLRSNADPTLESFDSSGDSRTALKVASECLQLRELVKEDILHLKYSEVIEPSDPEAAALDFLYRIKCFQDIIDVLKIGESFWPKVSYFSTDVLNGRNEKLKNSPNKPTNERELREKLIKFEPKPLDKSTIKPLADAIVQIRKKDERETSRLFLYMRNNMCALNAYCSERPATVNCQHGCCVRCCPGPCKTHGLRTEQRVFAAQYGSSKVICVKQDLIPYNTTFRSPMNSNFDVFAVKNMNWDDEKSEEFILSSGEEICVVHKKRMFDTPKNNPGLEKNKLEISLNLTYAYGVLIAQNSSYNYDYDSEGDRPAGTCGRFHKLVGSPTTEIINRKIRDYQLQKCQEDATGKPIPIEVLSEGYTFAMVTEDPSLKVLVTDSVSFGDFKDAQNKQPQKVSASSKANVNTVRHFKPGLYHVSVLKPVKDCDPFVMYHHESIDPQKLMDQILLMTGDYRDRSPGVDNVIDGEDWCEWRNWDGSFSRRFQFVSNDHGEARKNEEFAARNIIYFCPTESAGLLERAVEERKTIKSKVFKKMGGVLDGDANVIALAVKTARMNSTGNWI</sequence>
<organism evidence="2 3">
    <name type="scientific">Clytia hemisphaerica</name>
    <dbReference type="NCBI Taxonomy" id="252671"/>
    <lineage>
        <taxon>Eukaryota</taxon>
        <taxon>Metazoa</taxon>
        <taxon>Cnidaria</taxon>
        <taxon>Hydrozoa</taxon>
        <taxon>Hydroidolina</taxon>
        <taxon>Leptothecata</taxon>
        <taxon>Obeliida</taxon>
        <taxon>Clytiidae</taxon>
        <taxon>Clytia</taxon>
    </lineage>
</organism>
<dbReference type="RefSeq" id="XP_066911096.1">
    <property type="nucleotide sequence ID" value="XM_067054995.1"/>
</dbReference>
<feature type="region of interest" description="Disordered" evidence="1">
    <location>
        <begin position="274"/>
        <end position="297"/>
    </location>
</feature>
<protein>
    <submittedName>
        <fullName evidence="2">Uncharacterized protein</fullName>
    </submittedName>
</protein>
<dbReference type="EnsemblMetazoa" id="CLYHEMT010962.1">
    <property type="protein sequence ID" value="CLYHEMP010962.1"/>
    <property type="gene ID" value="CLYHEMG010962"/>
</dbReference>